<gene>
    <name evidence="1" type="ORF">MYSEV_072</name>
</gene>
<dbReference type="OrthoDB" id="14748at10239"/>
<dbReference type="KEGG" id="vg:15613694"/>
<keyword evidence="2" id="KW-1185">Reference proteome</keyword>
<dbReference type="Proteomes" id="UP000792671">
    <property type="component" value="Genome"/>
</dbReference>
<accession>A0A916KQ40</accession>
<protein>
    <submittedName>
        <fullName evidence="1">VLTF-2 late transcription factor 2</fullName>
    </submittedName>
</protein>
<organism evidence="1 2">
    <name type="scientific">Mythimna separata entomopoxvirus 'L'</name>
    <dbReference type="NCBI Taxonomy" id="1293572"/>
    <lineage>
        <taxon>Viruses</taxon>
        <taxon>Varidnaviria</taxon>
        <taxon>Bamfordvirae</taxon>
        <taxon>Nucleocytoviricota</taxon>
        <taxon>Pokkesviricetes</taxon>
        <taxon>Chitovirales</taxon>
        <taxon>Poxviridae</taxon>
        <taxon>Entomopoxvirinae</taxon>
        <taxon>Betaentomopoxvirus</taxon>
        <taxon>Betaentomopoxvirus mseparata</taxon>
        <taxon>Mythimna separata entomopoxvirus</taxon>
    </lineage>
</organism>
<dbReference type="RefSeq" id="YP_008003589.1">
    <property type="nucleotide sequence ID" value="NC_021246.1"/>
</dbReference>
<dbReference type="EMBL" id="HF679134">
    <property type="protein sequence ID" value="CCU56270.1"/>
    <property type="molecule type" value="Genomic_DNA"/>
</dbReference>
<evidence type="ECO:0000313" key="2">
    <source>
        <dbReference type="Proteomes" id="UP000792671"/>
    </source>
</evidence>
<dbReference type="GeneID" id="15613694"/>
<reference evidence="1 2" key="1">
    <citation type="journal article" date="2013" name="J. Virol.">
        <title>New Insights into the Evolution of Entomopoxvirinae from the Complete Genome Sequences of Four Entomopoxviruses Infecting Adoxophyes honmai, Choristoneura biennis, Choristoneura rosaceana, and Mythimna separata.</title>
        <authorList>
            <person name="Theze J."/>
            <person name="Takatsuka J."/>
            <person name="Li Z."/>
            <person name="Gallais J."/>
            <person name="Doucet D."/>
            <person name="Arif B."/>
            <person name="Nakai M."/>
            <person name="Herniou E.A."/>
        </authorList>
    </citation>
    <scope>NUCLEOTIDE SEQUENCE [LARGE SCALE GENOMIC DNA]</scope>
</reference>
<sequence>MFKTDITDEEVAESAKRLIKNYICNFYKIEVEKTIEIIEYKNKCIYCGDHADEITINNNNINIGYFCSDLCKTIYYSIIRTIFNLPITNVINFIPYYLLCENSKNNYKKLKDKISKHSCINISIFSEYKNNNIKCDFIILTNEGYIKYNVNFNHITDSNLCIYCNIQDINDDIYIKHINGIIKGFCSKLCRDSISKQIYTTILPIYKYNSYLIPYELVKDKEEFISYINHVKNNDNLYGGYYPLLYNKSKIELFTTT</sequence>
<name>A0A916KQ40_9POXV</name>
<proteinExistence type="predicted"/>
<evidence type="ECO:0000313" key="1">
    <source>
        <dbReference type="EMBL" id="CCU56270.1"/>
    </source>
</evidence>